<dbReference type="InterPro" id="IPR050980">
    <property type="entry name" value="2C_sensor_his_kinase"/>
</dbReference>
<dbReference type="EMBL" id="CCAZ020000002">
    <property type="protein sequence ID" value="CEG10323.1"/>
    <property type="molecule type" value="Genomic_DNA"/>
</dbReference>
<feature type="transmembrane region" description="Helical" evidence="10">
    <location>
        <begin position="131"/>
        <end position="152"/>
    </location>
</feature>
<dbReference type="SMART" id="SM00388">
    <property type="entry name" value="HisKA"/>
    <property type="match status" value="1"/>
</dbReference>
<dbReference type="GO" id="GO:0005886">
    <property type="term" value="C:plasma membrane"/>
    <property type="evidence" value="ECO:0007669"/>
    <property type="project" value="UniProtKB-SubCell"/>
</dbReference>
<keyword evidence="10" id="KW-1133">Transmembrane helix</keyword>
<dbReference type="InterPro" id="IPR004358">
    <property type="entry name" value="Sig_transdc_His_kin-like_C"/>
</dbReference>
<keyword evidence="10" id="KW-0812">Transmembrane</keyword>
<keyword evidence="8 12" id="KW-0418">Kinase</keyword>
<feature type="transmembrane region" description="Helical" evidence="10">
    <location>
        <begin position="164"/>
        <end position="184"/>
    </location>
</feature>
<comment type="catalytic activity">
    <reaction evidence="1">
        <text>ATP + protein L-histidine = ADP + protein N-phospho-L-histidine.</text>
        <dbReference type="EC" id="2.7.13.3"/>
    </reaction>
</comment>
<keyword evidence="13" id="KW-1185">Reference proteome</keyword>
<feature type="transmembrane region" description="Helical" evidence="10">
    <location>
        <begin position="27"/>
        <end position="45"/>
    </location>
</feature>
<dbReference type="STRING" id="1035.BN961_03762"/>
<evidence type="ECO:0000256" key="8">
    <source>
        <dbReference type="ARBA" id="ARBA00022777"/>
    </source>
</evidence>
<feature type="transmembrane region" description="Helical" evidence="10">
    <location>
        <begin position="81"/>
        <end position="101"/>
    </location>
</feature>
<evidence type="ECO:0000256" key="1">
    <source>
        <dbReference type="ARBA" id="ARBA00000085"/>
    </source>
</evidence>
<comment type="subcellular location">
    <subcellularLocation>
        <location evidence="2">Cell membrane</location>
        <topology evidence="2">Multi-pass membrane protein</topology>
    </subcellularLocation>
</comment>
<dbReference type="NCBIfam" id="NF033792">
    <property type="entry name" value="ActS_PrrB_HisK"/>
    <property type="match status" value="1"/>
</dbReference>
<dbReference type="CDD" id="cd00082">
    <property type="entry name" value="HisKA"/>
    <property type="match status" value="1"/>
</dbReference>
<dbReference type="GO" id="GO:0005524">
    <property type="term" value="F:ATP binding"/>
    <property type="evidence" value="ECO:0007669"/>
    <property type="project" value="UniProtKB-KW"/>
</dbReference>
<dbReference type="Gene3D" id="3.30.565.10">
    <property type="entry name" value="Histidine kinase-like ATPase, C-terminal domain"/>
    <property type="match status" value="1"/>
</dbReference>
<dbReference type="Pfam" id="PF02518">
    <property type="entry name" value="HATPase_c"/>
    <property type="match status" value="1"/>
</dbReference>
<evidence type="ECO:0000256" key="3">
    <source>
        <dbReference type="ARBA" id="ARBA00012438"/>
    </source>
</evidence>
<keyword evidence="10" id="KW-0472">Membrane</keyword>
<evidence type="ECO:0000256" key="10">
    <source>
        <dbReference type="SAM" id="Phobius"/>
    </source>
</evidence>
<accession>A0A090N8N4</accession>
<feature type="transmembrane region" description="Helical" evidence="10">
    <location>
        <begin position="107"/>
        <end position="124"/>
    </location>
</feature>
<comment type="caution">
    <text evidence="12">The sequence shown here is derived from an EMBL/GenBank/DDBJ whole genome shotgun (WGS) entry which is preliminary data.</text>
</comment>
<gene>
    <name evidence="12" type="primary">regB</name>
    <name evidence="12" type="ORF">BN961_03762</name>
</gene>
<keyword evidence="9" id="KW-0067">ATP-binding</keyword>
<dbReference type="CDD" id="cd00075">
    <property type="entry name" value="HATPase"/>
    <property type="match status" value="1"/>
</dbReference>
<evidence type="ECO:0000256" key="7">
    <source>
        <dbReference type="ARBA" id="ARBA00022741"/>
    </source>
</evidence>
<feature type="domain" description="Histidine kinase" evidence="11">
    <location>
        <begin position="219"/>
        <end position="434"/>
    </location>
</feature>
<evidence type="ECO:0000256" key="4">
    <source>
        <dbReference type="ARBA" id="ARBA00022475"/>
    </source>
</evidence>
<name>A0A090N8N4_AFIFE</name>
<evidence type="ECO:0000256" key="6">
    <source>
        <dbReference type="ARBA" id="ARBA00022679"/>
    </source>
</evidence>
<evidence type="ECO:0000256" key="2">
    <source>
        <dbReference type="ARBA" id="ARBA00004651"/>
    </source>
</evidence>
<dbReference type="InterPro" id="IPR005467">
    <property type="entry name" value="His_kinase_dom"/>
</dbReference>
<dbReference type="GO" id="GO:0000155">
    <property type="term" value="F:phosphorelay sensor kinase activity"/>
    <property type="evidence" value="ECO:0007669"/>
    <property type="project" value="InterPro"/>
</dbReference>
<evidence type="ECO:0000313" key="12">
    <source>
        <dbReference type="EMBL" id="CEG10323.1"/>
    </source>
</evidence>
<keyword evidence="6" id="KW-0808">Transferase</keyword>
<dbReference type="InterPro" id="IPR003594">
    <property type="entry name" value="HATPase_dom"/>
</dbReference>
<dbReference type="SMART" id="SM00387">
    <property type="entry name" value="HATPase_c"/>
    <property type="match status" value="1"/>
</dbReference>
<dbReference type="AlphaFoldDB" id="A0A090N8N4"/>
<evidence type="ECO:0000259" key="11">
    <source>
        <dbReference type="PROSITE" id="PS50109"/>
    </source>
</evidence>
<keyword evidence="4" id="KW-1003">Cell membrane</keyword>
<dbReference type="PANTHER" id="PTHR44936">
    <property type="entry name" value="SENSOR PROTEIN CREC"/>
    <property type="match status" value="1"/>
</dbReference>
<dbReference type="InterPro" id="IPR003661">
    <property type="entry name" value="HisK_dim/P_dom"/>
</dbReference>
<dbReference type="SUPFAM" id="SSF47384">
    <property type="entry name" value="Homodimeric domain of signal transducing histidine kinase"/>
    <property type="match status" value="1"/>
</dbReference>
<sequence length="443" mass="47953">MTVMGDTLHSDFRHPRPDVRLHTILRLRWLAVLGQLAAIFIVAQGFDFEVPILPCLIVIGLSAGLNLALQIAFAPTHRLDPVFAAALLAMNIVELAALLMLTGGLQNPFSFLFLAPVLISATALPTRYTIALGLLAATCATILGFFHLPLPWNGDEPLVLPPTYMFGVWLSIIMVLVVTSLYAFQVTEEARKLSDALAATELVLTREQHLTQIDGLAAAAAHELGTPLSTIFPIANELQNAANDRAPDDPLITDVATIREQAKRCRDILAKITQLSSSGAPFDRMPLTNLIEEVVAPHREFGIDLKIRIPGGSPPEPVGLRNPAVLYGIGNLVENAVDFARDAVEINAWWSLEEVNIVISDDGPGIPPDLLKKIGEPYLSRRAVGDSRSGHRGLGLGVFIARTLLERTGAKVGFANRPFPDHGAIVTISWPRERFETGVSGPT</sequence>
<evidence type="ECO:0000256" key="5">
    <source>
        <dbReference type="ARBA" id="ARBA00022553"/>
    </source>
</evidence>
<dbReference type="Gene3D" id="1.10.287.130">
    <property type="match status" value="1"/>
</dbReference>
<dbReference type="InterPro" id="IPR047770">
    <property type="entry name" value="RegB"/>
</dbReference>
<dbReference type="InterPro" id="IPR036890">
    <property type="entry name" value="HATPase_C_sf"/>
</dbReference>
<dbReference type="SUPFAM" id="SSF55874">
    <property type="entry name" value="ATPase domain of HSP90 chaperone/DNA topoisomerase II/histidine kinase"/>
    <property type="match status" value="1"/>
</dbReference>
<dbReference type="PANTHER" id="PTHR44936:SF10">
    <property type="entry name" value="SENSOR PROTEIN RSTB"/>
    <property type="match status" value="1"/>
</dbReference>
<dbReference type="InterPro" id="IPR036097">
    <property type="entry name" value="HisK_dim/P_sf"/>
</dbReference>
<keyword evidence="5" id="KW-0597">Phosphoprotein</keyword>
<dbReference type="EC" id="2.7.13.3" evidence="3"/>
<protein>
    <recommendedName>
        <fullName evidence="3">histidine kinase</fullName>
        <ecNumber evidence="3">2.7.13.3</ecNumber>
    </recommendedName>
</protein>
<dbReference type="Proteomes" id="UP000035762">
    <property type="component" value="Unassembled WGS sequence"/>
</dbReference>
<keyword evidence="7" id="KW-0547">Nucleotide-binding</keyword>
<organism evidence="12 13">
    <name type="scientific">Afipia felis</name>
    <name type="common">Cat scratch disease bacillus</name>
    <dbReference type="NCBI Taxonomy" id="1035"/>
    <lineage>
        <taxon>Bacteria</taxon>
        <taxon>Pseudomonadati</taxon>
        <taxon>Pseudomonadota</taxon>
        <taxon>Alphaproteobacteria</taxon>
        <taxon>Hyphomicrobiales</taxon>
        <taxon>Nitrobacteraceae</taxon>
        <taxon>Afipia</taxon>
    </lineage>
</organism>
<dbReference type="PROSITE" id="PS50109">
    <property type="entry name" value="HIS_KIN"/>
    <property type="match status" value="1"/>
</dbReference>
<evidence type="ECO:0000313" key="13">
    <source>
        <dbReference type="Proteomes" id="UP000035762"/>
    </source>
</evidence>
<dbReference type="PRINTS" id="PR00344">
    <property type="entry name" value="BCTRLSENSOR"/>
</dbReference>
<proteinExistence type="predicted"/>
<feature type="transmembrane region" description="Helical" evidence="10">
    <location>
        <begin position="51"/>
        <end position="69"/>
    </location>
</feature>
<dbReference type="RefSeq" id="WP_082157091.1">
    <property type="nucleotide sequence ID" value="NZ_CCAZ020000002.1"/>
</dbReference>
<reference evidence="12 13" key="1">
    <citation type="journal article" date="2014" name="Genome Announc.">
        <title>Genome Sequence of Afipia felis Strain 76713, Isolated in Hospital Water Using an Amoeba Co-Culture Procedure.</title>
        <authorList>
            <person name="Benamar S."/>
            <person name="La Scola B."/>
            <person name="Croce O."/>
        </authorList>
    </citation>
    <scope>NUCLEOTIDE SEQUENCE [LARGE SCALE GENOMIC DNA]</scope>
    <source>
        <strain evidence="12 13">76713</strain>
    </source>
</reference>
<evidence type="ECO:0000256" key="9">
    <source>
        <dbReference type="ARBA" id="ARBA00022840"/>
    </source>
</evidence>